<evidence type="ECO:0000313" key="9">
    <source>
        <dbReference type="Proteomes" id="UP001403385"/>
    </source>
</evidence>
<dbReference type="GO" id="GO:0009279">
    <property type="term" value="C:cell outer membrane"/>
    <property type="evidence" value="ECO:0007669"/>
    <property type="project" value="UniProtKB-SubCell"/>
</dbReference>
<comment type="subcellular location">
    <subcellularLocation>
        <location evidence="1">Cell outer membrane</location>
    </subcellularLocation>
</comment>
<evidence type="ECO:0000256" key="4">
    <source>
        <dbReference type="ARBA" id="ARBA00023136"/>
    </source>
</evidence>
<evidence type="ECO:0000256" key="2">
    <source>
        <dbReference type="ARBA" id="ARBA00006275"/>
    </source>
</evidence>
<comment type="caution">
    <text evidence="8">The sequence shown here is derived from an EMBL/GenBank/DDBJ whole genome shotgun (WGS) entry which is preliminary data.</text>
</comment>
<keyword evidence="9" id="KW-1185">Reference proteome</keyword>
<dbReference type="RefSeq" id="WP_346824516.1">
    <property type="nucleotide sequence ID" value="NZ_JBDKWZ010000026.1"/>
</dbReference>
<dbReference type="InterPro" id="IPR012944">
    <property type="entry name" value="SusD_RagB_dom"/>
</dbReference>
<dbReference type="Pfam" id="PF07980">
    <property type="entry name" value="SusD_RagB"/>
    <property type="match status" value="1"/>
</dbReference>
<keyword evidence="5" id="KW-0998">Cell outer membrane</keyword>
<dbReference type="InterPro" id="IPR033985">
    <property type="entry name" value="SusD-like_N"/>
</dbReference>
<evidence type="ECO:0000256" key="1">
    <source>
        <dbReference type="ARBA" id="ARBA00004442"/>
    </source>
</evidence>
<dbReference type="Gene3D" id="1.25.40.390">
    <property type="match status" value="1"/>
</dbReference>
<organism evidence="8 9">
    <name type="scientific">Rapidithrix thailandica</name>
    <dbReference type="NCBI Taxonomy" id="413964"/>
    <lineage>
        <taxon>Bacteria</taxon>
        <taxon>Pseudomonadati</taxon>
        <taxon>Bacteroidota</taxon>
        <taxon>Cytophagia</taxon>
        <taxon>Cytophagales</taxon>
        <taxon>Flammeovirgaceae</taxon>
        <taxon>Rapidithrix</taxon>
    </lineage>
</organism>
<proteinExistence type="inferred from homology"/>
<comment type="similarity">
    <text evidence="2">Belongs to the SusD family.</text>
</comment>
<name>A0AAW9SED1_9BACT</name>
<keyword evidence="3" id="KW-0732">Signal</keyword>
<dbReference type="Proteomes" id="UP001403385">
    <property type="component" value="Unassembled WGS sequence"/>
</dbReference>
<feature type="domain" description="SusD-like N-terminal" evidence="7">
    <location>
        <begin position="20"/>
        <end position="214"/>
    </location>
</feature>
<evidence type="ECO:0000256" key="5">
    <source>
        <dbReference type="ARBA" id="ARBA00023237"/>
    </source>
</evidence>
<sequence length="525" mass="60034">MKKYICIYMAIIVLNACTTDYLDVSPLNEVSDATFWKTEEDAELALAGCYNMWETWSNIIFLDAMSDNAYDQHFAWQLLGNGQFLPSTYFPNWYDSNTARWFLYTKIRKYNSFLIKIDGVEMDEDLKEQYKAEVRFLRAYDYFNKAMFYGDIPLVTKILPPDAIVARTPVAEVNQFILEELAEISTLLPAQNNIASGGHITAGAALALKARLELYLGMYEEAMEDAQKVIDMDYELYPDYRNLFLPGNGENNKEAILQINYIKNFIPNRFFPQLFMPRTEGGWSTLNGTKSLVDTYEMLSGKPIDDPTSGYDPDQPFANRDLRLAMTLNYTGQEWNGRYYNALDQFLPDGSKNPDYHNEGNASRAGMNIKKYIKPISLSDNQLYDVNVQVIRLAEMYLTYAEAAVELGKNTDYALTLINQLRDRGGLPPAANLTQALVRRERRVELALEGLRFFDIKRWDIGATALNGPVYGSPLGSLNYNTGEVTWSSELIKLEDRTFYPERNYLLPIPLYEIDVSGMTQNPGY</sequence>
<keyword evidence="4" id="KW-0472">Membrane</keyword>
<dbReference type="CDD" id="cd08977">
    <property type="entry name" value="SusD"/>
    <property type="match status" value="1"/>
</dbReference>
<dbReference type="EMBL" id="JBDKWZ010000026">
    <property type="protein sequence ID" value="MEN7551737.1"/>
    <property type="molecule type" value="Genomic_DNA"/>
</dbReference>
<feature type="domain" description="RagB/SusD" evidence="6">
    <location>
        <begin position="271"/>
        <end position="525"/>
    </location>
</feature>
<evidence type="ECO:0000256" key="3">
    <source>
        <dbReference type="ARBA" id="ARBA00022729"/>
    </source>
</evidence>
<evidence type="ECO:0000313" key="8">
    <source>
        <dbReference type="EMBL" id="MEN7551737.1"/>
    </source>
</evidence>
<evidence type="ECO:0000259" key="7">
    <source>
        <dbReference type="Pfam" id="PF14322"/>
    </source>
</evidence>
<protein>
    <submittedName>
        <fullName evidence="8">RagB/SusD family nutrient uptake outer membrane protein</fullName>
    </submittedName>
</protein>
<accession>A0AAW9SED1</accession>
<dbReference type="SUPFAM" id="SSF48452">
    <property type="entry name" value="TPR-like"/>
    <property type="match status" value="1"/>
</dbReference>
<dbReference type="AlphaFoldDB" id="A0AAW9SED1"/>
<dbReference type="Pfam" id="PF14322">
    <property type="entry name" value="SusD-like_3"/>
    <property type="match status" value="1"/>
</dbReference>
<evidence type="ECO:0000259" key="6">
    <source>
        <dbReference type="Pfam" id="PF07980"/>
    </source>
</evidence>
<reference evidence="8 9" key="1">
    <citation type="submission" date="2024-04" db="EMBL/GenBank/DDBJ databases">
        <title>Novel genus in family Flammeovirgaceae.</title>
        <authorList>
            <person name="Nguyen T.H."/>
            <person name="Vuong T.Q."/>
            <person name="Le H."/>
            <person name="Kim S.-G."/>
        </authorList>
    </citation>
    <scope>NUCLEOTIDE SEQUENCE [LARGE SCALE GENOMIC DNA]</scope>
    <source>
        <strain evidence="8 9">JCM 23209</strain>
    </source>
</reference>
<dbReference type="InterPro" id="IPR011990">
    <property type="entry name" value="TPR-like_helical_dom_sf"/>
</dbReference>
<gene>
    <name evidence="8" type="ORF">AAG747_27725</name>
</gene>